<keyword evidence="4" id="KW-0732">Signal</keyword>
<proteinExistence type="predicted"/>
<feature type="repeat" description="TPR" evidence="3">
    <location>
        <begin position="60"/>
        <end position="93"/>
    </location>
</feature>
<protein>
    <submittedName>
        <fullName evidence="5">Tetratricopeptide repeat protein</fullName>
    </submittedName>
</protein>
<dbReference type="Gene3D" id="1.25.40.10">
    <property type="entry name" value="Tetratricopeptide repeat domain"/>
    <property type="match status" value="2"/>
</dbReference>
<comment type="caution">
    <text evidence="5">The sequence shown here is derived from an EMBL/GenBank/DDBJ whole genome shotgun (WGS) entry which is preliminary data.</text>
</comment>
<keyword evidence="1" id="KW-0677">Repeat</keyword>
<dbReference type="EMBL" id="JADEWZ010000011">
    <property type="protein sequence ID" value="MBE9116110.1"/>
    <property type="molecule type" value="Genomic_DNA"/>
</dbReference>
<organism evidence="5 6">
    <name type="scientific">Lusitaniella coriacea LEGE 07157</name>
    <dbReference type="NCBI Taxonomy" id="945747"/>
    <lineage>
        <taxon>Bacteria</taxon>
        <taxon>Bacillati</taxon>
        <taxon>Cyanobacteriota</taxon>
        <taxon>Cyanophyceae</taxon>
        <taxon>Spirulinales</taxon>
        <taxon>Lusitaniellaceae</taxon>
        <taxon>Lusitaniella</taxon>
    </lineage>
</organism>
<dbReference type="InterPro" id="IPR050498">
    <property type="entry name" value="Ycf3"/>
</dbReference>
<dbReference type="AlphaFoldDB" id="A0A8J7J8K4"/>
<dbReference type="SUPFAM" id="SSF48452">
    <property type="entry name" value="TPR-like"/>
    <property type="match status" value="1"/>
</dbReference>
<keyword evidence="2 3" id="KW-0802">TPR repeat</keyword>
<sequence length="216" mass="24195">MNDKKTFIGLLVATTVMVTLPLALQAQTSVSSSNSISKQGESNNARQTNDRGTLIAQQDATNAFNAAVAKLQQQNYAEAVEAFSEVIRLEPNNWRPYLGRAIAYRRQGDHQNAVKDYDETLRLNPENITAYSGRGIAKRRLGDNQGAIADYTAAIRRDENYGQAYYNRGLSKLDLNDRQGALEDFRRAAAIYREQELVEFERDAQARIDELEKTGS</sequence>
<evidence type="ECO:0000256" key="2">
    <source>
        <dbReference type="ARBA" id="ARBA00022803"/>
    </source>
</evidence>
<dbReference type="InterPro" id="IPR019734">
    <property type="entry name" value="TPR_rpt"/>
</dbReference>
<reference evidence="5" key="1">
    <citation type="submission" date="2020-10" db="EMBL/GenBank/DDBJ databases">
        <authorList>
            <person name="Castelo-Branco R."/>
            <person name="Eusebio N."/>
            <person name="Adriana R."/>
            <person name="Vieira A."/>
            <person name="Brugerolle De Fraissinette N."/>
            <person name="Rezende De Castro R."/>
            <person name="Schneider M.P."/>
            <person name="Vasconcelos V."/>
            <person name="Leao P.N."/>
        </authorList>
    </citation>
    <scope>NUCLEOTIDE SEQUENCE</scope>
    <source>
        <strain evidence="5">LEGE 07157</strain>
    </source>
</reference>
<feature type="repeat" description="TPR" evidence="3">
    <location>
        <begin position="94"/>
        <end position="127"/>
    </location>
</feature>
<accession>A0A8J7J8K4</accession>
<gene>
    <name evidence="5" type="ORF">IQ249_09405</name>
</gene>
<evidence type="ECO:0000256" key="3">
    <source>
        <dbReference type="PROSITE-ProRule" id="PRU00339"/>
    </source>
</evidence>
<name>A0A8J7J8K4_9CYAN</name>
<evidence type="ECO:0000256" key="1">
    <source>
        <dbReference type="ARBA" id="ARBA00022737"/>
    </source>
</evidence>
<feature type="chain" id="PRO_5035241432" evidence="4">
    <location>
        <begin position="27"/>
        <end position="216"/>
    </location>
</feature>
<dbReference type="RefSeq" id="WP_194029200.1">
    <property type="nucleotide sequence ID" value="NZ_JADEWZ010000011.1"/>
</dbReference>
<dbReference type="GO" id="GO:0009279">
    <property type="term" value="C:cell outer membrane"/>
    <property type="evidence" value="ECO:0007669"/>
    <property type="project" value="TreeGrafter"/>
</dbReference>
<keyword evidence="6" id="KW-1185">Reference proteome</keyword>
<dbReference type="PANTHER" id="PTHR44858:SF1">
    <property type="entry name" value="UDP-N-ACETYLGLUCOSAMINE--PEPTIDE N-ACETYLGLUCOSAMINYLTRANSFERASE SPINDLY-RELATED"/>
    <property type="match status" value="1"/>
</dbReference>
<dbReference type="PANTHER" id="PTHR44858">
    <property type="entry name" value="TETRATRICOPEPTIDE REPEAT PROTEIN 6"/>
    <property type="match status" value="1"/>
</dbReference>
<evidence type="ECO:0000256" key="4">
    <source>
        <dbReference type="SAM" id="SignalP"/>
    </source>
</evidence>
<dbReference type="Pfam" id="PF13432">
    <property type="entry name" value="TPR_16"/>
    <property type="match status" value="2"/>
</dbReference>
<dbReference type="GO" id="GO:0046813">
    <property type="term" value="P:receptor-mediated virion attachment to host cell"/>
    <property type="evidence" value="ECO:0007669"/>
    <property type="project" value="TreeGrafter"/>
</dbReference>
<dbReference type="Proteomes" id="UP000654482">
    <property type="component" value="Unassembled WGS sequence"/>
</dbReference>
<feature type="repeat" description="TPR" evidence="3">
    <location>
        <begin position="162"/>
        <end position="195"/>
    </location>
</feature>
<evidence type="ECO:0000313" key="5">
    <source>
        <dbReference type="EMBL" id="MBE9116110.1"/>
    </source>
</evidence>
<dbReference type="PROSITE" id="PS50005">
    <property type="entry name" value="TPR"/>
    <property type="match status" value="3"/>
</dbReference>
<dbReference type="InterPro" id="IPR011990">
    <property type="entry name" value="TPR-like_helical_dom_sf"/>
</dbReference>
<feature type="signal peptide" evidence="4">
    <location>
        <begin position="1"/>
        <end position="26"/>
    </location>
</feature>
<dbReference type="SMART" id="SM00028">
    <property type="entry name" value="TPR"/>
    <property type="match status" value="4"/>
</dbReference>
<evidence type="ECO:0000313" key="6">
    <source>
        <dbReference type="Proteomes" id="UP000654482"/>
    </source>
</evidence>